<organism evidence="1 2">
    <name type="scientific">Mucor flavus</name>
    <dbReference type="NCBI Taxonomy" id="439312"/>
    <lineage>
        <taxon>Eukaryota</taxon>
        <taxon>Fungi</taxon>
        <taxon>Fungi incertae sedis</taxon>
        <taxon>Mucoromycota</taxon>
        <taxon>Mucoromycotina</taxon>
        <taxon>Mucoromycetes</taxon>
        <taxon>Mucorales</taxon>
        <taxon>Mucorineae</taxon>
        <taxon>Mucoraceae</taxon>
        <taxon>Mucor</taxon>
    </lineage>
</organism>
<keyword evidence="2" id="KW-1185">Reference proteome</keyword>
<dbReference type="Proteomes" id="UP001473302">
    <property type="component" value="Unassembled WGS sequence"/>
</dbReference>
<comment type="caution">
    <text evidence="1">The sequence shown here is derived from an EMBL/GenBank/DDBJ whole genome shotgun (WGS) entry which is preliminary data.</text>
</comment>
<sequence>MCSITGKIMFENGQEDIVDENGNEAVDWEEEVNPHNTETLSNFIQYSEKQPTDLDMTEPKLPERMAQLEKTINAGTKSKYLDYSDSQKTLFLHYLQLKLLSAAASARKAAINVRTGQYWAKKLKNDPDYDIFEKQTNKTFRKESQLQDEHKAYLIEFFFYNNPHARISDAVEELTKKI</sequence>
<proteinExistence type="predicted"/>
<protein>
    <submittedName>
        <fullName evidence="1">Uncharacterized protein</fullName>
    </submittedName>
</protein>
<evidence type="ECO:0000313" key="1">
    <source>
        <dbReference type="EMBL" id="GAA5815908.1"/>
    </source>
</evidence>
<evidence type="ECO:0000313" key="2">
    <source>
        <dbReference type="Proteomes" id="UP001473302"/>
    </source>
</evidence>
<accession>A0ABP9Z9V1</accession>
<gene>
    <name evidence="1" type="ORF">MFLAVUS_009427</name>
</gene>
<reference evidence="1 2" key="1">
    <citation type="submission" date="2024-04" db="EMBL/GenBank/DDBJ databases">
        <title>genome sequences of Mucor flavus KT1a and Helicostylum pulchrum KT1b strains isolated from the surface of a dry-aged beef.</title>
        <authorList>
            <person name="Toyotome T."/>
            <person name="Hosono M."/>
            <person name="Torimaru M."/>
            <person name="Fukuda K."/>
            <person name="Mikami N."/>
        </authorList>
    </citation>
    <scope>NUCLEOTIDE SEQUENCE [LARGE SCALE GENOMIC DNA]</scope>
    <source>
        <strain evidence="1 2">KT1a</strain>
    </source>
</reference>
<name>A0ABP9Z9V1_9FUNG</name>
<dbReference type="EMBL" id="BAABUK010000028">
    <property type="protein sequence ID" value="GAA5815908.1"/>
    <property type="molecule type" value="Genomic_DNA"/>
</dbReference>